<gene>
    <name evidence="2" type="ORF">ACA1_299800</name>
</gene>
<protein>
    <submittedName>
        <fullName evidence="2">Serine/threonine protein kinase, putative</fullName>
    </submittedName>
</protein>
<dbReference type="PANTHER" id="PTHR23257">
    <property type="entry name" value="SERINE-THREONINE PROTEIN KINASE"/>
    <property type="match status" value="1"/>
</dbReference>
<accession>L8GDJ8</accession>
<dbReference type="Proteomes" id="UP000011083">
    <property type="component" value="Unassembled WGS sequence"/>
</dbReference>
<dbReference type="InterPro" id="IPR050167">
    <property type="entry name" value="Ser_Thr_protein_kinase"/>
</dbReference>
<dbReference type="VEuPathDB" id="AmoebaDB:ACA1_299800"/>
<dbReference type="AlphaFoldDB" id="L8GDJ8"/>
<dbReference type="GO" id="GO:0005737">
    <property type="term" value="C:cytoplasm"/>
    <property type="evidence" value="ECO:0007669"/>
    <property type="project" value="TreeGrafter"/>
</dbReference>
<dbReference type="Gene3D" id="3.30.200.20">
    <property type="entry name" value="Phosphorylase Kinase, domain 1"/>
    <property type="match status" value="1"/>
</dbReference>
<name>L8GDJ8_ACACF</name>
<evidence type="ECO:0000313" key="3">
    <source>
        <dbReference type="Proteomes" id="UP000011083"/>
    </source>
</evidence>
<dbReference type="GO" id="GO:0007165">
    <property type="term" value="P:signal transduction"/>
    <property type="evidence" value="ECO:0007669"/>
    <property type="project" value="TreeGrafter"/>
</dbReference>
<dbReference type="InterPro" id="IPR011009">
    <property type="entry name" value="Kinase-like_dom_sf"/>
</dbReference>
<proteinExistence type="predicted"/>
<dbReference type="SUPFAM" id="SSF56112">
    <property type="entry name" value="Protein kinase-like (PK-like)"/>
    <property type="match status" value="1"/>
</dbReference>
<dbReference type="OrthoDB" id="4062651at2759"/>
<keyword evidence="2" id="KW-0418">Kinase</keyword>
<keyword evidence="2" id="KW-0723">Serine/threonine-protein kinase</keyword>
<keyword evidence="3" id="KW-1185">Reference proteome</keyword>
<dbReference type="Pfam" id="PF07714">
    <property type="entry name" value="PK_Tyr_Ser-Thr"/>
    <property type="match status" value="1"/>
</dbReference>
<dbReference type="KEGG" id="acan:ACA1_299800"/>
<reference evidence="2 3" key="1">
    <citation type="journal article" date="2013" name="Genome Biol.">
        <title>Genome of Acanthamoeba castellanii highlights extensive lateral gene transfer and early evolution of tyrosine kinase signaling.</title>
        <authorList>
            <person name="Clarke M."/>
            <person name="Lohan A.J."/>
            <person name="Liu B."/>
            <person name="Lagkouvardos I."/>
            <person name="Roy S."/>
            <person name="Zafar N."/>
            <person name="Bertelli C."/>
            <person name="Schilde C."/>
            <person name="Kianianmomeni A."/>
            <person name="Burglin T.R."/>
            <person name="Frech C."/>
            <person name="Turcotte B."/>
            <person name="Kopec K.O."/>
            <person name="Synnott J.M."/>
            <person name="Choo C."/>
            <person name="Paponov I."/>
            <person name="Finkler A."/>
            <person name="Soon Heng Tan C."/>
            <person name="Hutchins A.P."/>
            <person name="Weinmeier T."/>
            <person name="Rattei T."/>
            <person name="Chu J.S."/>
            <person name="Gimenez G."/>
            <person name="Irimia M."/>
            <person name="Rigden D.J."/>
            <person name="Fitzpatrick D.A."/>
            <person name="Lorenzo-Morales J."/>
            <person name="Bateman A."/>
            <person name="Chiu C.H."/>
            <person name="Tang P."/>
            <person name="Hegemann P."/>
            <person name="Fromm H."/>
            <person name="Raoult D."/>
            <person name="Greub G."/>
            <person name="Miranda-Saavedra D."/>
            <person name="Chen N."/>
            <person name="Nash P."/>
            <person name="Ginger M.L."/>
            <person name="Horn M."/>
            <person name="Schaap P."/>
            <person name="Caler L."/>
            <person name="Loftus B."/>
        </authorList>
    </citation>
    <scope>NUCLEOTIDE SEQUENCE [LARGE SCALE GENOMIC DNA]</scope>
    <source>
        <strain evidence="2 3">Neff</strain>
    </source>
</reference>
<dbReference type="STRING" id="1257118.L8GDJ8"/>
<sequence>MLPQFNDMSISINDDKNLLIVCVVYCGKWKGVEVAVKQFIKQKLNEQRMLKFRAEMAFLLELHHPNIVLFIGGVKKCWHASANKRPKMEDVLAFLDKQVGNDTDGLVATTSPV</sequence>
<dbReference type="EMBL" id="KB008159">
    <property type="protein sequence ID" value="ELR11092.1"/>
    <property type="molecule type" value="Genomic_DNA"/>
</dbReference>
<dbReference type="GO" id="GO:0004674">
    <property type="term" value="F:protein serine/threonine kinase activity"/>
    <property type="evidence" value="ECO:0007669"/>
    <property type="project" value="UniProtKB-KW"/>
</dbReference>
<keyword evidence="2" id="KW-0808">Transferase</keyword>
<dbReference type="RefSeq" id="XP_004333105.1">
    <property type="nucleotide sequence ID" value="XM_004333057.1"/>
</dbReference>
<dbReference type="InterPro" id="IPR001245">
    <property type="entry name" value="Ser-Thr/Tyr_kinase_cat_dom"/>
</dbReference>
<dbReference type="PANTHER" id="PTHR23257:SF978">
    <property type="entry name" value="PROTEIN KINASE FAMILY PROTEIN"/>
    <property type="match status" value="1"/>
</dbReference>
<organism evidence="2 3">
    <name type="scientific">Acanthamoeba castellanii (strain ATCC 30010 / Neff)</name>
    <dbReference type="NCBI Taxonomy" id="1257118"/>
    <lineage>
        <taxon>Eukaryota</taxon>
        <taxon>Amoebozoa</taxon>
        <taxon>Discosea</taxon>
        <taxon>Longamoebia</taxon>
        <taxon>Centramoebida</taxon>
        <taxon>Acanthamoebidae</taxon>
        <taxon>Acanthamoeba</taxon>
    </lineage>
</organism>
<evidence type="ECO:0000313" key="2">
    <source>
        <dbReference type="EMBL" id="ELR11092.1"/>
    </source>
</evidence>
<dbReference type="GeneID" id="14911517"/>
<evidence type="ECO:0000259" key="1">
    <source>
        <dbReference type="Pfam" id="PF07714"/>
    </source>
</evidence>
<feature type="domain" description="Serine-threonine/tyrosine-protein kinase catalytic" evidence="1">
    <location>
        <begin position="24"/>
        <end position="74"/>
    </location>
</feature>